<dbReference type="EMBL" id="JBBMFL010000026">
    <property type="protein sequence ID" value="MEQ2546223.1"/>
    <property type="molecule type" value="Genomic_DNA"/>
</dbReference>
<dbReference type="InterPro" id="IPR009057">
    <property type="entry name" value="Homeodomain-like_sf"/>
</dbReference>
<gene>
    <name evidence="5" type="ORF">WMO46_14850</name>
</gene>
<evidence type="ECO:0000256" key="2">
    <source>
        <dbReference type="ARBA" id="ARBA00023125"/>
    </source>
</evidence>
<dbReference type="Gene3D" id="1.10.10.60">
    <property type="entry name" value="Homeodomain-like"/>
    <property type="match status" value="1"/>
</dbReference>
<evidence type="ECO:0000259" key="4">
    <source>
        <dbReference type="PROSITE" id="PS01124"/>
    </source>
</evidence>
<feature type="domain" description="HTH araC/xylS-type" evidence="4">
    <location>
        <begin position="85"/>
        <end position="183"/>
    </location>
</feature>
<comment type="caution">
    <text evidence="5">The sequence shown here is derived from an EMBL/GenBank/DDBJ whole genome shotgun (WGS) entry which is preliminary data.</text>
</comment>
<keyword evidence="2" id="KW-0238">DNA-binding</keyword>
<dbReference type="Pfam" id="PF12833">
    <property type="entry name" value="HTH_18"/>
    <property type="match status" value="1"/>
</dbReference>
<keyword evidence="1" id="KW-0805">Transcription regulation</keyword>
<keyword evidence="3" id="KW-0804">Transcription</keyword>
<evidence type="ECO:0000313" key="5">
    <source>
        <dbReference type="EMBL" id="MEQ2546223.1"/>
    </source>
</evidence>
<reference evidence="5 6" key="1">
    <citation type="submission" date="2024-03" db="EMBL/GenBank/DDBJ databases">
        <title>Human intestinal bacterial collection.</title>
        <authorList>
            <person name="Pauvert C."/>
            <person name="Hitch T.C.A."/>
            <person name="Clavel T."/>
        </authorList>
    </citation>
    <scope>NUCLEOTIDE SEQUENCE [LARGE SCALE GENOMIC DNA]</scope>
    <source>
        <strain evidence="5 6">CLA-KB-H122</strain>
    </source>
</reference>
<evidence type="ECO:0000256" key="1">
    <source>
        <dbReference type="ARBA" id="ARBA00023015"/>
    </source>
</evidence>
<dbReference type="PANTHER" id="PTHR43280:SF32">
    <property type="entry name" value="TRANSCRIPTIONAL REGULATORY PROTEIN"/>
    <property type="match status" value="1"/>
</dbReference>
<dbReference type="SUPFAM" id="SSF46689">
    <property type="entry name" value="Homeodomain-like"/>
    <property type="match status" value="1"/>
</dbReference>
<dbReference type="Proteomes" id="UP001460202">
    <property type="component" value="Unassembled WGS sequence"/>
</dbReference>
<proteinExistence type="predicted"/>
<protein>
    <submittedName>
        <fullName evidence="5">Helix-turn-helix domain-containing protein</fullName>
    </submittedName>
</protein>
<dbReference type="InterPro" id="IPR018060">
    <property type="entry name" value="HTH_AraC"/>
</dbReference>
<evidence type="ECO:0000313" key="6">
    <source>
        <dbReference type="Proteomes" id="UP001460202"/>
    </source>
</evidence>
<sequence>MTDLRLKVMQNPVSHLTAGKRLRFHRLLFAFLAITENNSASALGRIVLQHMIAVLLYAVSDLLQRKDHVAMPEHSARTRRGEYFCRFIQLLTRYFMQDRSVAFYAEKMNLTPKYLSTVIREVSGKTASQWIDDVIVQEACHRLSSSEHSIQQIAYELNFPNQSFFGVYFKNKTGTSPSSYRLDNARRY</sequence>
<keyword evidence="6" id="KW-1185">Reference proteome</keyword>
<name>A0ABV1H0M8_9BACT</name>
<dbReference type="PANTHER" id="PTHR43280">
    <property type="entry name" value="ARAC-FAMILY TRANSCRIPTIONAL REGULATOR"/>
    <property type="match status" value="1"/>
</dbReference>
<dbReference type="PROSITE" id="PS01124">
    <property type="entry name" value="HTH_ARAC_FAMILY_2"/>
    <property type="match status" value="1"/>
</dbReference>
<accession>A0ABV1H0M8</accession>
<evidence type="ECO:0000256" key="3">
    <source>
        <dbReference type="ARBA" id="ARBA00023163"/>
    </source>
</evidence>
<organism evidence="5 6">
    <name type="scientific">Alistipes intestinihominis</name>
    <dbReference type="NCBI Taxonomy" id="3133172"/>
    <lineage>
        <taxon>Bacteria</taxon>
        <taxon>Pseudomonadati</taxon>
        <taxon>Bacteroidota</taxon>
        <taxon>Bacteroidia</taxon>
        <taxon>Bacteroidales</taxon>
        <taxon>Rikenellaceae</taxon>
        <taxon>Alistipes</taxon>
    </lineage>
</organism>
<dbReference type="SMART" id="SM00342">
    <property type="entry name" value="HTH_ARAC"/>
    <property type="match status" value="1"/>
</dbReference>